<dbReference type="Pfam" id="PF05134">
    <property type="entry name" value="T2SSL"/>
    <property type="match status" value="1"/>
</dbReference>
<dbReference type="InterPro" id="IPR025691">
    <property type="entry name" value="GspL_pp_dom"/>
</dbReference>
<accession>A0ABT5FG78</accession>
<dbReference type="Pfam" id="PF12693">
    <property type="entry name" value="GspL_C"/>
    <property type="match status" value="1"/>
</dbReference>
<keyword evidence="6" id="KW-0812">Transmembrane</keyword>
<dbReference type="EMBL" id="JAQOMS010000002">
    <property type="protein sequence ID" value="MDC2889933.1"/>
    <property type="molecule type" value="Genomic_DNA"/>
</dbReference>
<gene>
    <name evidence="13" type="primary">gspL</name>
    <name evidence="13" type="ORF">PN838_15650</name>
</gene>
<comment type="function">
    <text evidence="10">Inner membrane component of the type II secretion system required for the energy-dependent secretion of extracellular factors such as proteases and toxins from the periplasm.</text>
</comment>
<sequence>MSEKLILRMSSQPTSTVPWIVYSDTTNEVIVSGELEHQSELSTLAQYAQGRQVTVLTNGADVRLHCHYMATKPSRQIIKALPYMLEDELAEDIDALHIATEDMGFDKALNKHWLNIAIVSKSLIKTWLDALNDAGIPVKRIIPESLCLPFEQKTEAPLITTLQIGNGWIFRENVWQGTFVESQWLPIYVARLVANNANAAENSNEGKDGVADIDGSEADSSILTLKPFTPLPEDVIAELALNANIELSDPEPELPMLVLAKGAEQVKWNLLQGDLAPKKQISKNWQIWSTVGVMALVIFFLEIVAKGVSWHNKSQELVAKKAELVTMYQAAFPKEKVRVALLKRQLTKKVADVSGGVVADNSGYLQLMLKLTPVLQKHSSVIAESFRFEASRGELRISASAPTFQKFEQFRIGLEQLGLDVKQGAVSNEGNLVSGTINVKEVE</sequence>
<evidence type="ECO:0000259" key="11">
    <source>
        <dbReference type="Pfam" id="PF05134"/>
    </source>
</evidence>
<dbReference type="InterPro" id="IPR043129">
    <property type="entry name" value="ATPase_NBD"/>
</dbReference>
<evidence type="ECO:0000256" key="3">
    <source>
        <dbReference type="ARBA" id="ARBA00022448"/>
    </source>
</evidence>
<evidence type="ECO:0000256" key="6">
    <source>
        <dbReference type="ARBA" id="ARBA00022692"/>
    </source>
</evidence>
<keyword evidence="14" id="KW-1185">Reference proteome</keyword>
<dbReference type="InterPro" id="IPR024230">
    <property type="entry name" value="GspL_cyto_dom"/>
</dbReference>
<evidence type="ECO:0000313" key="13">
    <source>
        <dbReference type="EMBL" id="MDC2889933.1"/>
    </source>
</evidence>
<dbReference type="PIRSF" id="PIRSF015761">
    <property type="entry name" value="Protein_L"/>
    <property type="match status" value="1"/>
</dbReference>
<evidence type="ECO:0000259" key="12">
    <source>
        <dbReference type="Pfam" id="PF12693"/>
    </source>
</evidence>
<evidence type="ECO:0000256" key="8">
    <source>
        <dbReference type="ARBA" id="ARBA00022989"/>
    </source>
</evidence>
<keyword evidence="9" id="KW-0472">Membrane</keyword>
<name>A0ABT5FG78_9GAMM</name>
<evidence type="ECO:0000256" key="1">
    <source>
        <dbReference type="ARBA" id="ARBA00004377"/>
    </source>
</evidence>
<dbReference type="Gene3D" id="3.30.420.380">
    <property type="match status" value="1"/>
</dbReference>
<dbReference type="InterPro" id="IPR007812">
    <property type="entry name" value="T2SS_protein-GspL"/>
</dbReference>
<feature type="domain" description="GspL cytoplasmic actin-ATPase-like" evidence="11">
    <location>
        <begin position="5"/>
        <end position="277"/>
    </location>
</feature>
<comment type="subcellular location">
    <subcellularLocation>
        <location evidence="1">Cell inner membrane</location>
        <topology evidence="1">Single-pass membrane protein</topology>
    </subcellularLocation>
</comment>
<reference evidence="13 14" key="1">
    <citation type="submission" date="2023-01" db="EMBL/GenBank/DDBJ databases">
        <title>Psychrosphaera sp. nov., isolated from marine algae.</title>
        <authorList>
            <person name="Bayburt H."/>
            <person name="Choi B.J."/>
            <person name="Kim J.M."/>
            <person name="Choi D.G."/>
            <person name="Jeon C.O."/>
        </authorList>
    </citation>
    <scope>NUCLEOTIDE SEQUENCE [LARGE SCALE GENOMIC DNA]</scope>
    <source>
        <strain evidence="13 14">G1-22</strain>
    </source>
</reference>
<evidence type="ECO:0000256" key="9">
    <source>
        <dbReference type="ARBA" id="ARBA00023136"/>
    </source>
</evidence>
<evidence type="ECO:0000256" key="5">
    <source>
        <dbReference type="ARBA" id="ARBA00022519"/>
    </source>
</evidence>
<keyword evidence="8" id="KW-1133">Transmembrane helix</keyword>
<keyword evidence="7 10" id="KW-0653">Protein transport</keyword>
<evidence type="ECO:0000256" key="4">
    <source>
        <dbReference type="ARBA" id="ARBA00022475"/>
    </source>
</evidence>
<feature type="domain" description="GspL periplasmic" evidence="12">
    <location>
        <begin position="282"/>
        <end position="440"/>
    </location>
</feature>
<evidence type="ECO:0000313" key="14">
    <source>
        <dbReference type="Proteomes" id="UP001528411"/>
    </source>
</evidence>
<evidence type="ECO:0000256" key="10">
    <source>
        <dbReference type="PIRNR" id="PIRNR015761"/>
    </source>
</evidence>
<organism evidence="13 14">
    <name type="scientific">Psychrosphaera algicola</name>
    <dbReference type="NCBI Taxonomy" id="3023714"/>
    <lineage>
        <taxon>Bacteria</taxon>
        <taxon>Pseudomonadati</taxon>
        <taxon>Pseudomonadota</taxon>
        <taxon>Gammaproteobacteria</taxon>
        <taxon>Alteromonadales</taxon>
        <taxon>Pseudoalteromonadaceae</taxon>
        <taxon>Psychrosphaera</taxon>
    </lineage>
</organism>
<dbReference type="Proteomes" id="UP001528411">
    <property type="component" value="Unassembled WGS sequence"/>
</dbReference>
<dbReference type="Gene3D" id="3.30.1360.100">
    <property type="entry name" value="General secretion pathway protein M, EpsM"/>
    <property type="match status" value="1"/>
</dbReference>
<dbReference type="SUPFAM" id="SSF53067">
    <property type="entry name" value="Actin-like ATPase domain"/>
    <property type="match status" value="2"/>
</dbReference>
<dbReference type="CDD" id="cd24017">
    <property type="entry name" value="ASKHA_T2SSL_N"/>
    <property type="match status" value="1"/>
</dbReference>
<dbReference type="NCBIfam" id="TIGR01709">
    <property type="entry name" value="typeII_sec_gspL"/>
    <property type="match status" value="1"/>
</dbReference>
<proteinExistence type="inferred from homology"/>
<keyword evidence="3 10" id="KW-0813">Transport</keyword>
<protein>
    <recommendedName>
        <fullName evidence="10">Type II secretion system protein L</fullName>
        <shortName evidence="10">T2SS protein L</shortName>
    </recommendedName>
</protein>
<dbReference type="Gene3D" id="3.30.420.370">
    <property type="match status" value="1"/>
</dbReference>
<keyword evidence="4" id="KW-1003">Cell membrane</keyword>
<evidence type="ECO:0000256" key="2">
    <source>
        <dbReference type="ARBA" id="ARBA00005318"/>
    </source>
</evidence>
<comment type="caution">
    <text evidence="13">The sequence shown here is derived from an EMBL/GenBank/DDBJ whole genome shotgun (WGS) entry which is preliminary data.</text>
</comment>
<keyword evidence="5" id="KW-0997">Cell inner membrane</keyword>
<comment type="similarity">
    <text evidence="2 10">Belongs to the GSP L family.</text>
</comment>
<dbReference type="RefSeq" id="WP_272181252.1">
    <property type="nucleotide sequence ID" value="NZ_JAQOMS010000002.1"/>
</dbReference>
<evidence type="ECO:0000256" key="7">
    <source>
        <dbReference type="ARBA" id="ARBA00022927"/>
    </source>
</evidence>